<organism evidence="1 2">
    <name type="scientific">Streptomyces blastmyceticus</name>
    <dbReference type="NCBI Taxonomy" id="68180"/>
    <lineage>
        <taxon>Bacteria</taxon>
        <taxon>Bacillati</taxon>
        <taxon>Actinomycetota</taxon>
        <taxon>Actinomycetes</taxon>
        <taxon>Kitasatosporales</taxon>
        <taxon>Streptomycetaceae</taxon>
        <taxon>Streptomyces</taxon>
    </lineage>
</organism>
<comment type="caution">
    <text evidence="1">The sequence shown here is derived from an EMBL/GenBank/DDBJ whole genome shotgun (WGS) entry which is preliminary data.</text>
</comment>
<keyword evidence="2" id="KW-1185">Reference proteome</keyword>
<gene>
    <name evidence="1" type="ORF">GCM10010319_64450</name>
</gene>
<proteinExistence type="predicted"/>
<dbReference type="RefSeq" id="WP_344123518.1">
    <property type="nucleotide sequence ID" value="NZ_BAAABW010000038.1"/>
</dbReference>
<protein>
    <submittedName>
        <fullName evidence="1">Uncharacterized protein</fullName>
    </submittedName>
</protein>
<dbReference type="Proteomes" id="UP001500063">
    <property type="component" value="Unassembled WGS sequence"/>
</dbReference>
<dbReference type="EMBL" id="BAAABW010000038">
    <property type="protein sequence ID" value="GAA0376992.1"/>
    <property type="molecule type" value="Genomic_DNA"/>
</dbReference>
<reference evidence="2" key="1">
    <citation type="journal article" date="2019" name="Int. J. Syst. Evol. Microbiol.">
        <title>The Global Catalogue of Microorganisms (GCM) 10K type strain sequencing project: providing services to taxonomists for standard genome sequencing and annotation.</title>
        <authorList>
            <consortium name="The Broad Institute Genomics Platform"/>
            <consortium name="The Broad Institute Genome Sequencing Center for Infectious Disease"/>
            <person name="Wu L."/>
            <person name="Ma J."/>
        </authorList>
    </citation>
    <scope>NUCLEOTIDE SEQUENCE [LARGE SCALE GENOMIC DNA]</scope>
    <source>
        <strain evidence="2">JCM 4565</strain>
    </source>
</reference>
<name>A0ABP3HQB4_9ACTN</name>
<accession>A0ABP3HQB4</accession>
<evidence type="ECO:0000313" key="2">
    <source>
        <dbReference type="Proteomes" id="UP001500063"/>
    </source>
</evidence>
<sequence>MPHTPQVIIMQPVLETCSSDGFSLWPVASTEAYGFMPLSGALSPEEVGAAVMRIAVCNDVAPEPDGCPPGPADPLGSFLHGLFTMDPLFAAGGLQVMDTATGTELLPGCCNGLDERSDWLEVLDGDGRASFGHGPAPLAERLGDSVRLTVDAEQDDSPVIEMSADELRRLLVGAESDLADFLQLAAVWAARHLSGHATPVSAALARALALPTPVVPPLL</sequence>
<evidence type="ECO:0000313" key="1">
    <source>
        <dbReference type="EMBL" id="GAA0376992.1"/>
    </source>
</evidence>